<dbReference type="InterPro" id="IPR003695">
    <property type="entry name" value="Ppx_GppA_N"/>
</dbReference>
<accession>A0A0R1NKI8</accession>
<dbReference type="Proteomes" id="UP000051439">
    <property type="component" value="Unassembled WGS sequence"/>
</dbReference>
<organism evidence="3 4">
    <name type="scientific">Lentilactobacillus kisonensis DSM 19906 = JCM 15041</name>
    <dbReference type="NCBI Taxonomy" id="1423766"/>
    <lineage>
        <taxon>Bacteria</taxon>
        <taxon>Bacillati</taxon>
        <taxon>Bacillota</taxon>
        <taxon>Bacilli</taxon>
        <taxon>Lactobacillales</taxon>
        <taxon>Lactobacillaceae</taxon>
        <taxon>Lentilactobacillus</taxon>
    </lineage>
</organism>
<protein>
    <submittedName>
        <fullName evidence="3">Exopolyphosphatase</fullName>
    </submittedName>
</protein>
<dbReference type="PANTHER" id="PTHR30005:SF0">
    <property type="entry name" value="RETROGRADE REGULATION PROTEIN 2"/>
    <property type="match status" value="1"/>
</dbReference>
<dbReference type="PATRIC" id="fig|1423766.4.peg.1321"/>
<proteinExistence type="inferred from homology"/>
<name>A0A0R1NKI8_9LACO</name>
<comment type="similarity">
    <text evidence="1">Belongs to the GppA/Ppx family.</text>
</comment>
<dbReference type="EMBL" id="AZEB01000021">
    <property type="protein sequence ID" value="KRL20783.1"/>
    <property type="molecule type" value="Genomic_DNA"/>
</dbReference>
<dbReference type="Gene3D" id="3.30.420.40">
    <property type="match status" value="1"/>
</dbReference>
<reference evidence="3 4" key="1">
    <citation type="journal article" date="2015" name="Genome Announc.">
        <title>Expanding the biotechnology potential of lactobacilli through comparative genomics of 213 strains and associated genera.</title>
        <authorList>
            <person name="Sun Z."/>
            <person name="Harris H.M."/>
            <person name="McCann A."/>
            <person name="Guo C."/>
            <person name="Argimon S."/>
            <person name="Zhang W."/>
            <person name="Yang X."/>
            <person name="Jeffery I.B."/>
            <person name="Cooney J.C."/>
            <person name="Kagawa T.F."/>
            <person name="Liu W."/>
            <person name="Song Y."/>
            <person name="Salvetti E."/>
            <person name="Wrobel A."/>
            <person name="Rasinkangas P."/>
            <person name="Parkhill J."/>
            <person name="Rea M.C."/>
            <person name="O'Sullivan O."/>
            <person name="Ritari J."/>
            <person name="Douillard F.P."/>
            <person name="Paul Ross R."/>
            <person name="Yang R."/>
            <person name="Briner A.E."/>
            <person name="Felis G.E."/>
            <person name="de Vos W.M."/>
            <person name="Barrangou R."/>
            <person name="Klaenhammer T.R."/>
            <person name="Caufield P.W."/>
            <person name="Cui Y."/>
            <person name="Zhang H."/>
            <person name="O'Toole P.W."/>
        </authorList>
    </citation>
    <scope>NUCLEOTIDE SEQUENCE [LARGE SCALE GENOMIC DNA]</scope>
    <source>
        <strain evidence="3 4">DSM 19906</strain>
    </source>
</reference>
<dbReference type="InterPro" id="IPR043129">
    <property type="entry name" value="ATPase_NBD"/>
</dbReference>
<keyword evidence="4" id="KW-1185">Reference proteome</keyword>
<dbReference type="AlphaFoldDB" id="A0A0R1NKI8"/>
<dbReference type="GO" id="GO:0016462">
    <property type="term" value="F:pyrophosphatase activity"/>
    <property type="evidence" value="ECO:0007669"/>
    <property type="project" value="TreeGrafter"/>
</dbReference>
<gene>
    <name evidence="3" type="ORF">FC98_GL001281</name>
</gene>
<dbReference type="Pfam" id="PF02541">
    <property type="entry name" value="Ppx-GppA"/>
    <property type="match status" value="1"/>
</dbReference>
<evidence type="ECO:0000259" key="2">
    <source>
        <dbReference type="Pfam" id="PF02541"/>
    </source>
</evidence>
<dbReference type="CDD" id="cd24052">
    <property type="entry name" value="ASKHA_NBD_HpPPX-GppA-like"/>
    <property type="match status" value="1"/>
</dbReference>
<evidence type="ECO:0000313" key="3">
    <source>
        <dbReference type="EMBL" id="KRL20783.1"/>
    </source>
</evidence>
<evidence type="ECO:0000256" key="1">
    <source>
        <dbReference type="ARBA" id="ARBA00007125"/>
    </source>
</evidence>
<dbReference type="InterPro" id="IPR050273">
    <property type="entry name" value="GppA/Ppx_hydrolase"/>
</dbReference>
<evidence type="ECO:0000313" key="4">
    <source>
        <dbReference type="Proteomes" id="UP000051439"/>
    </source>
</evidence>
<dbReference type="PANTHER" id="PTHR30005">
    <property type="entry name" value="EXOPOLYPHOSPHATASE"/>
    <property type="match status" value="1"/>
</dbReference>
<dbReference type="SUPFAM" id="SSF53067">
    <property type="entry name" value="Actin-like ATPase domain"/>
    <property type="match status" value="2"/>
</dbReference>
<sequence>MAEMENLVILDIGSNSVRMAINQIADDGSYREIKRVKSDSRLSEGMGKAKILQPPAMERTIKSLADFKRIYVKYGAKQVIGIATAAVRQAKNQAEFLQEVKERIGIQLEVLSGTQEAYYDYLGVINRLGVKNCLILDIGGASCELVRVSHGESKNLTSIPIGAVNLTEHYHLDDTISGANLFNAQFSIRKLYAKIKWLSRSYHQPLVLLGGANRTLARINRKRQHMMRIDAIHGYHLTYEQVNRTYLNLLRGNVNQRRQIQGLETDRADIIVGGLLPLIVLMDKVDAKKVLFSESGVREGIITEYVDKKYHGQATN</sequence>
<feature type="domain" description="Ppx/GppA phosphatase N-terminal" evidence="2">
    <location>
        <begin position="26"/>
        <end position="308"/>
    </location>
</feature>
<dbReference type="Gene3D" id="3.30.420.150">
    <property type="entry name" value="Exopolyphosphatase. Domain 2"/>
    <property type="match status" value="1"/>
</dbReference>
<comment type="caution">
    <text evidence="3">The sequence shown here is derived from an EMBL/GenBank/DDBJ whole genome shotgun (WGS) entry which is preliminary data.</text>
</comment>